<sequence length="87" mass="9905">MEPEREYSYSFRLTRSGKPTKLSSCFTPGRNQHISDQESPFFQIPGSIQEGETITGKEKAFFQPEEEIVRPYDPETAGTGERSTKNN</sequence>
<dbReference type="EMBL" id="AVOT02001649">
    <property type="protein sequence ID" value="MBW0467684.1"/>
    <property type="molecule type" value="Genomic_DNA"/>
</dbReference>
<reference evidence="1" key="1">
    <citation type="submission" date="2021-03" db="EMBL/GenBank/DDBJ databases">
        <title>Draft genome sequence of rust myrtle Austropuccinia psidii MF-1, a brazilian biotype.</title>
        <authorList>
            <person name="Quecine M.C."/>
            <person name="Pachon D.M.R."/>
            <person name="Bonatelli M.L."/>
            <person name="Correr F.H."/>
            <person name="Franceschini L.M."/>
            <person name="Leite T.F."/>
            <person name="Margarido G.R.A."/>
            <person name="Almeida C.A."/>
            <person name="Ferrarezi J.A."/>
            <person name="Labate C.A."/>
        </authorList>
    </citation>
    <scope>NUCLEOTIDE SEQUENCE</scope>
    <source>
        <strain evidence="1">MF-1</strain>
    </source>
</reference>
<gene>
    <name evidence="1" type="ORF">O181_007399</name>
</gene>
<name>A0A9Q3BKU0_9BASI</name>
<dbReference type="AlphaFoldDB" id="A0A9Q3BKU0"/>
<protein>
    <submittedName>
        <fullName evidence="1">Uncharacterized protein</fullName>
    </submittedName>
</protein>
<dbReference type="Proteomes" id="UP000765509">
    <property type="component" value="Unassembled WGS sequence"/>
</dbReference>
<evidence type="ECO:0000313" key="2">
    <source>
        <dbReference type="Proteomes" id="UP000765509"/>
    </source>
</evidence>
<proteinExistence type="predicted"/>
<comment type="caution">
    <text evidence="1">The sequence shown here is derived from an EMBL/GenBank/DDBJ whole genome shotgun (WGS) entry which is preliminary data.</text>
</comment>
<keyword evidence="2" id="KW-1185">Reference proteome</keyword>
<accession>A0A9Q3BKU0</accession>
<evidence type="ECO:0000313" key="1">
    <source>
        <dbReference type="EMBL" id="MBW0467684.1"/>
    </source>
</evidence>
<organism evidence="1 2">
    <name type="scientific">Austropuccinia psidii MF-1</name>
    <dbReference type="NCBI Taxonomy" id="1389203"/>
    <lineage>
        <taxon>Eukaryota</taxon>
        <taxon>Fungi</taxon>
        <taxon>Dikarya</taxon>
        <taxon>Basidiomycota</taxon>
        <taxon>Pucciniomycotina</taxon>
        <taxon>Pucciniomycetes</taxon>
        <taxon>Pucciniales</taxon>
        <taxon>Sphaerophragmiaceae</taxon>
        <taxon>Austropuccinia</taxon>
    </lineage>
</organism>